<proteinExistence type="predicted"/>
<evidence type="ECO:0008006" key="4">
    <source>
        <dbReference type="Google" id="ProtNLM"/>
    </source>
</evidence>
<organism evidence="2 3">
    <name type="scientific">Sporosarcina jeotgali</name>
    <dbReference type="NCBI Taxonomy" id="3020056"/>
    <lineage>
        <taxon>Bacteria</taxon>
        <taxon>Bacillati</taxon>
        <taxon>Bacillota</taxon>
        <taxon>Bacilli</taxon>
        <taxon>Bacillales</taxon>
        <taxon>Caryophanaceae</taxon>
        <taxon>Sporosarcina</taxon>
    </lineage>
</organism>
<feature type="transmembrane region" description="Helical" evidence="1">
    <location>
        <begin position="73"/>
        <end position="95"/>
    </location>
</feature>
<feature type="transmembrane region" description="Helical" evidence="1">
    <location>
        <begin position="43"/>
        <end position="64"/>
    </location>
</feature>
<evidence type="ECO:0000313" key="2">
    <source>
        <dbReference type="EMBL" id="WOV83799.1"/>
    </source>
</evidence>
<keyword evidence="1" id="KW-0812">Transmembrane</keyword>
<dbReference type="EMBL" id="CP116341">
    <property type="protein sequence ID" value="WOV83799.1"/>
    <property type="molecule type" value="Genomic_DNA"/>
</dbReference>
<dbReference type="RefSeq" id="WP_323691485.1">
    <property type="nucleotide sequence ID" value="NZ_CP116341.1"/>
</dbReference>
<evidence type="ECO:0000256" key="1">
    <source>
        <dbReference type="SAM" id="Phobius"/>
    </source>
</evidence>
<keyword evidence="1" id="KW-1133">Transmembrane helix</keyword>
<protein>
    <recommendedName>
        <fullName evidence="4">Permease</fullName>
    </recommendedName>
</protein>
<keyword evidence="1" id="KW-0472">Membrane</keyword>
<feature type="transmembrane region" description="Helical" evidence="1">
    <location>
        <begin position="107"/>
        <end position="126"/>
    </location>
</feature>
<name>A0ABZ0KTN6_9BACL</name>
<evidence type="ECO:0000313" key="3">
    <source>
        <dbReference type="Proteomes" id="UP001303532"/>
    </source>
</evidence>
<dbReference type="Proteomes" id="UP001303532">
    <property type="component" value="Chromosome"/>
</dbReference>
<sequence>MIATGSYIVLTPVLAFLSGLLSYSFMLQLLWDETIGAELGTVVFWGSAVFSVMVPVYFVAVYMIERRFNSNKLLLFTAACLLISFLPVFLIFVPFGSQALFSEQSALATSFFATTGIFFCLCSWIFRRFKPNNYTA</sequence>
<accession>A0ABZ0KTN6</accession>
<keyword evidence="3" id="KW-1185">Reference proteome</keyword>
<feature type="transmembrane region" description="Helical" evidence="1">
    <location>
        <begin position="7"/>
        <end position="31"/>
    </location>
</feature>
<gene>
    <name evidence="2" type="ORF">PGH26_13085</name>
</gene>
<reference evidence="2 3" key="1">
    <citation type="submission" date="2023-01" db="EMBL/GenBank/DDBJ databases">
        <title>Sporosarcina sp. nov., isolated from Korean tranditional fermented seafood 'Jeotgal'.</title>
        <authorList>
            <person name="Yang A.-I."/>
        </authorList>
    </citation>
    <scope>NUCLEOTIDE SEQUENCE [LARGE SCALE GENOMIC DNA]</scope>
    <source>
        <strain evidence="2 3">B2O-1</strain>
    </source>
</reference>